<reference evidence="1" key="1">
    <citation type="submission" date="2019-08" db="EMBL/GenBank/DDBJ databases">
        <authorList>
            <person name="Kucharzyk K."/>
            <person name="Murdoch R.W."/>
            <person name="Higgins S."/>
            <person name="Loffler F."/>
        </authorList>
    </citation>
    <scope>NUCLEOTIDE SEQUENCE</scope>
</reference>
<protein>
    <submittedName>
        <fullName evidence="1">Uncharacterized protein</fullName>
    </submittedName>
</protein>
<proteinExistence type="predicted"/>
<evidence type="ECO:0000313" key="1">
    <source>
        <dbReference type="EMBL" id="MPN26824.1"/>
    </source>
</evidence>
<gene>
    <name evidence="1" type="ORF">SDC9_174249</name>
</gene>
<accession>A0A645GS53</accession>
<dbReference type="AlphaFoldDB" id="A0A645GS53"/>
<comment type="caution">
    <text evidence="1">The sequence shown here is derived from an EMBL/GenBank/DDBJ whole genome shotgun (WGS) entry which is preliminary data.</text>
</comment>
<dbReference type="EMBL" id="VSSQ01076486">
    <property type="protein sequence ID" value="MPN26824.1"/>
    <property type="molecule type" value="Genomic_DNA"/>
</dbReference>
<organism evidence="1">
    <name type="scientific">bioreactor metagenome</name>
    <dbReference type="NCBI Taxonomy" id="1076179"/>
    <lineage>
        <taxon>unclassified sequences</taxon>
        <taxon>metagenomes</taxon>
        <taxon>ecological metagenomes</taxon>
    </lineage>
</organism>
<sequence>MGRRDHNAVSQRAAFFVVDQDSVRYSRGWRKAVIFLHDDVNAVRRQHFQYRDKSRFRQRVGILAHIARTSNPVFRTFFSNRLGDSQNMRLVKTMTTCTAAMSGRTELNSVLSVPCRWFQYIVLCRQLGDVNQITLLRRLTCTIVDCHCLVLFCMD</sequence>
<name>A0A645GS53_9ZZZZ</name>